<dbReference type="OrthoDB" id="9816400at2"/>
<organism evidence="1 2">
    <name type="scientific">Gilliamella apicola</name>
    <dbReference type="NCBI Taxonomy" id="1196095"/>
    <lineage>
        <taxon>Bacteria</taxon>
        <taxon>Pseudomonadati</taxon>
        <taxon>Pseudomonadota</taxon>
        <taxon>Gammaproteobacteria</taxon>
        <taxon>Orbales</taxon>
        <taxon>Orbaceae</taxon>
        <taxon>Gilliamella</taxon>
    </lineage>
</organism>
<sequence>MCGNPVKWSDPLELIKGLSDGVIISTPNQNYRAIAMGVESLSPTQATVLAELPSYGSSTIVKKSLFGQNDLVALSAATGEEFAMFITGGRRLIVRGNATSIPIDINKAKVLGEQGWRWSSHVHPDGTLMSSEGDRLIIRFFRNTRSEIFDLKGTRILFNSKGDMIPPDRKPLPSRIRE</sequence>
<evidence type="ECO:0000313" key="2">
    <source>
        <dbReference type="Proteomes" id="UP000247932"/>
    </source>
</evidence>
<dbReference type="EMBL" id="QGLR01000012">
    <property type="protein sequence ID" value="PXZ06535.1"/>
    <property type="molecule type" value="Genomic_DNA"/>
</dbReference>
<proteinExistence type="predicted"/>
<evidence type="ECO:0000313" key="1">
    <source>
        <dbReference type="EMBL" id="PXZ06535.1"/>
    </source>
</evidence>
<name>A0A2V4E069_9GAMM</name>
<accession>A0A2V4E069</accession>
<dbReference type="AlphaFoldDB" id="A0A2V4E069"/>
<keyword evidence="2" id="KW-1185">Reference proteome</keyword>
<comment type="caution">
    <text evidence="1">The sequence shown here is derived from an EMBL/GenBank/DDBJ whole genome shotgun (WGS) entry which is preliminary data.</text>
</comment>
<gene>
    <name evidence="1" type="ORF">DKK70_11265</name>
</gene>
<protein>
    <submittedName>
        <fullName evidence="1">Uncharacterized protein</fullName>
    </submittedName>
</protein>
<reference evidence="1 2" key="1">
    <citation type="submission" date="2018-05" db="EMBL/GenBank/DDBJ databases">
        <title>Reference genomes for bee gut microbiota database.</title>
        <authorList>
            <person name="Ellegaard K.M."/>
        </authorList>
    </citation>
    <scope>NUCLEOTIDE SEQUENCE [LARGE SCALE GENOMIC DNA]</scope>
    <source>
        <strain evidence="1 2">ESL0182</strain>
    </source>
</reference>
<dbReference type="Proteomes" id="UP000247932">
    <property type="component" value="Unassembled WGS sequence"/>
</dbReference>